<feature type="region of interest" description="Disordered" evidence="16">
    <location>
        <begin position="114"/>
        <end position="150"/>
    </location>
</feature>
<dbReference type="CDD" id="cd02094">
    <property type="entry name" value="P-type_ATPase_Cu-like"/>
    <property type="match status" value="1"/>
</dbReference>
<feature type="transmembrane region" description="Helical" evidence="15">
    <location>
        <begin position="439"/>
        <end position="464"/>
    </location>
</feature>
<dbReference type="InterPro" id="IPR006121">
    <property type="entry name" value="HMA_dom"/>
</dbReference>
<gene>
    <name evidence="18" type="ORF">GCM10009788_58170</name>
</gene>
<keyword evidence="11" id="KW-1278">Translocase</keyword>
<dbReference type="InterPro" id="IPR027256">
    <property type="entry name" value="P-typ_ATPase_IB"/>
</dbReference>
<comment type="subcellular location">
    <subcellularLocation>
        <location evidence="1">Cell membrane</location>
        <topology evidence="1">Multi-pass membrane protein</topology>
    </subcellularLocation>
</comment>
<dbReference type="PRINTS" id="PR00120">
    <property type="entry name" value="HATPASE"/>
</dbReference>
<dbReference type="PANTHER" id="PTHR43520">
    <property type="entry name" value="ATP7, ISOFORM B"/>
    <property type="match status" value="1"/>
</dbReference>
<protein>
    <submittedName>
        <fullName evidence="18">Heavy metal translocating P-type ATPase</fullName>
    </submittedName>
</protein>
<dbReference type="InterPro" id="IPR059000">
    <property type="entry name" value="ATPase_P-type_domA"/>
</dbReference>
<evidence type="ECO:0000256" key="2">
    <source>
        <dbReference type="ARBA" id="ARBA00006024"/>
    </source>
</evidence>
<dbReference type="Pfam" id="PF00403">
    <property type="entry name" value="HMA"/>
    <property type="match status" value="1"/>
</dbReference>
<keyword evidence="19" id="KW-1185">Reference proteome</keyword>
<evidence type="ECO:0000256" key="14">
    <source>
        <dbReference type="ARBA" id="ARBA00023136"/>
    </source>
</evidence>
<evidence type="ECO:0000259" key="17">
    <source>
        <dbReference type="PROSITE" id="PS50846"/>
    </source>
</evidence>
<proteinExistence type="inferred from homology"/>
<evidence type="ECO:0000256" key="15">
    <source>
        <dbReference type="RuleBase" id="RU362081"/>
    </source>
</evidence>
<name>A0ABN2BW65_9ACTN</name>
<comment type="similarity">
    <text evidence="2 15">Belongs to the cation transport ATPase (P-type) (TC 3.A.3) family. Type IB subfamily.</text>
</comment>
<feature type="transmembrane region" description="Helical" evidence="15">
    <location>
        <begin position="752"/>
        <end position="770"/>
    </location>
</feature>
<keyword evidence="14 15" id="KW-0472">Membrane</keyword>
<dbReference type="InterPro" id="IPR008250">
    <property type="entry name" value="ATPase_P-typ_transduc_dom_A_sf"/>
</dbReference>
<dbReference type="InterPro" id="IPR036163">
    <property type="entry name" value="HMA_dom_sf"/>
</dbReference>
<organism evidence="18 19">
    <name type="scientific">Nocardioides humi</name>
    <dbReference type="NCBI Taxonomy" id="449461"/>
    <lineage>
        <taxon>Bacteria</taxon>
        <taxon>Bacillati</taxon>
        <taxon>Actinomycetota</taxon>
        <taxon>Actinomycetes</taxon>
        <taxon>Propionibacteriales</taxon>
        <taxon>Nocardioidaceae</taxon>
        <taxon>Nocardioides</taxon>
    </lineage>
</organism>
<dbReference type="InterPro" id="IPR023298">
    <property type="entry name" value="ATPase_P-typ_TM_dom_sf"/>
</dbReference>
<dbReference type="NCBIfam" id="TIGR01494">
    <property type="entry name" value="ATPase_P-type"/>
    <property type="match status" value="1"/>
</dbReference>
<dbReference type="NCBIfam" id="TIGR01525">
    <property type="entry name" value="ATPase-IB_hvy"/>
    <property type="match status" value="1"/>
</dbReference>
<dbReference type="Gene3D" id="3.40.50.1000">
    <property type="entry name" value="HAD superfamily/HAD-like"/>
    <property type="match status" value="1"/>
</dbReference>
<evidence type="ECO:0000256" key="10">
    <source>
        <dbReference type="ARBA" id="ARBA00022842"/>
    </source>
</evidence>
<evidence type="ECO:0000256" key="12">
    <source>
        <dbReference type="ARBA" id="ARBA00022989"/>
    </source>
</evidence>
<keyword evidence="9 15" id="KW-0067">ATP-binding</keyword>
<dbReference type="InterPro" id="IPR023299">
    <property type="entry name" value="ATPase_P-typ_cyto_dom_N"/>
</dbReference>
<feature type="compositionally biased region" description="Basic and acidic residues" evidence="16">
    <location>
        <begin position="114"/>
        <end position="129"/>
    </location>
</feature>
<evidence type="ECO:0000256" key="6">
    <source>
        <dbReference type="ARBA" id="ARBA00022692"/>
    </source>
</evidence>
<evidence type="ECO:0000313" key="19">
    <source>
        <dbReference type="Proteomes" id="UP001500842"/>
    </source>
</evidence>
<evidence type="ECO:0000256" key="16">
    <source>
        <dbReference type="SAM" id="MobiDB-lite"/>
    </source>
</evidence>
<keyword evidence="8 15" id="KW-0547">Nucleotide-binding</keyword>
<dbReference type="PROSITE" id="PS00154">
    <property type="entry name" value="ATPASE_E1_E2"/>
    <property type="match status" value="1"/>
</dbReference>
<evidence type="ECO:0000313" key="18">
    <source>
        <dbReference type="EMBL" id="GAA1548617.1"/>
    </source>
</evidence>
<dbReference type="PANTHER" id="PTHR43520:SF5">
    <property type="entry name" value="CATION-TRANSPORTING P-TYPE ATPASE-RELATED"/>
    <property type="match status" value="1"/>
</dbReference>
<dbReference type="Pfam" id="PF00702">
    <property type="entry name" value="Hydrolase"/>
    <property type="match status" value="1"/>
</dbReference>
<feature type="transmembrane region" description="Helical" evidence="15">
    <location>
        <begin position="164"/>
        <end position="181"/>
    </location>
</feature>
<dbReference type="NCBIfam" id="TIGR01511">
    <property type="entry name" value="ATPase-IB1_Cu"/>
    <property type="match status" value="1"/>
</dbReference>
<dbReference type="InterPro" id="IPR001757">
    <property type="entry name" value="P_typ_ATPase"/>
</dbReference>
<keyword evidence="3" id="KW-0813">Transport</keyword>
<evidence type="ECO:0000256" key="13">
    <source>
        <dbReference type="ARBA" id="ARBA00023065"/>
    </source>
</evidence>
<accession>A0ABN2BW65</accession>
<evidence type="ECO:0000256" key="1">
    <source>
        <dbReference type="ARBA" id="ARBA00004651"/>
    </source>
</evidence>
<reference evidence="18 19" key="1">
    <citation type="journal article" date="2019" name="Int. J. Syst. Evol. Microbiol.">
        <title>The Global Catalogue of Microorganisms (GCM) 10K type strain sequencing project: providing services to taxonomists for standard genome sequencing and annotation.</title>
        <authorList>
            <consortium name="The Broad Institute Genomics Platform"/>
            <consortium name="The Broad Institute Genome Sequencing Center for Infectious Disease"/>
            <person name="Wu L."/>
            <person name="Ma J."/>
        </authorList>
    </citation>
    <scope>NUCLEOTIDE SEQUENCE [LARGE SCALE GENOMIC DNA]</scope>
    <source>
        <strain evidence="18 19">JCM 14942</strain>
    </source>
</reference>
<dbReference type="CDD" id="cd00371">
    <property type="entry name" value="HMA"/>
    <property type="match status" value="1"/>
</dbReference>
<evidence type="ECO:0000256" key="8">
    <source>
        <dbReference type="ARBA" id="ARBA00022741"/>
    </source>
</evidence>
<evidence type="ECO:0000256" key="5">
    <source>
        <dbReference type="ARBA" id="ARBA00022553"/>
    </source>
</evidence>
<dbReference type="InterPro" id="IPR023214">
    <property type="entry name" value="HAD_sf"/>
</dbReference>
<dbReference type="SFLD" id="SFLDG00002">
    <property type="entry name" value="C1.7:_P-type_atpase_like"/>
    <property type="match status" value="1"/>
</dbReference>
<dbReference type="InterPro" id="IPR036412">
    <property type="entry name" value="HAD-like_sf"/>
</dbReference>
<dbReference type="Gene3D" id="3.30.70.100">
    <property type="match status" value="1"/>
</dbReference>
<feature type="transmembrane region" description="Helical" evidence="15">
    <location>
        <begin position="231"/>
        <end position="253"/>
    </location>
</feature>
<dbReference type="SUPFAM" id="SSF56784">
    <property type="entry name" value="HAD-like"/>
    <property type="match status" value="1"/>
</dbReference>
<feature type="domain" description="HMA" evidence="17">
    <location>
        <begin position="21"/>
        <end position="87"/>
    </location>
</feature>
<dbReference type="SFLD" id="SFLDS00003">
    <property type="entry name" value="Haloacid_Dehalogenase"/>
    <property type="match status" value="1"/>
</dbReference>
<feature type="transmembrane region" description="Helical" evidence="15">
    <location>
        <begin position="259"/>
        <end position="277"/>
    </location>
</feature>
<dbReference type="Gene3D" id="3.40.1110.10">
    <property type="entry name" value="Calcium-transporting ATPase, cytoplasmic domain N"/>
    <property type="match status" value="1"/>
</dbReference>
<feature type="transmembrane region" description="Helical" evidence="15">
    <location>
        <begin position="201"/>
        <end position="219"/>
    </location>
</feature>
<dbReference type="Pfam" id="PF00122">
    <property type="entry name" value="E1-E2_ATPase"/>
    <property type="match status" value="1"/>
</dbReference>
<dbReference type="InterPro" id="IPR018303">
    <property type="entry name" value="ATPase_P-typ_P_site"/>
</dbReference>
<dbReference type="RefSeq" id="WP_141003274.1">
    <property type="nucleotide sequence ID" value="NZ_BAAAOR010000051.1"/>
</dbReference>
<keyword evidence="13" id="KW-0406">Ion transport</keyword>
<dbReference type="SFLD" id="SFLDF00027">
    <property type="entry name" value="p-type_atpase"/>
    <property type="match status" value="1"/>
</dbReference>
<dbReference type="Proteomes" id="UP001500842">
    <property type="component" value="Unassembled WGS sequence"/>
</dbReference>
<comment type="caution">
    <text evidence="18">The sequence shown here is derived from an EMBL/GenBank/DDBJ whole genome shotgun (WGS) entry which is preliminary data.</text>
</comment>
<keyword evidence="12 15" id="KW-1133">Transmembrane helix</keyword>
<keyword evidence="6 15" id="KW-0812">Transmembrane</keyword>
<evidence type="ECO:0000256" key="11">
    <source>
        <dbReference type="ARBA" id="ARBA00022967"/>
    </source>
</evidence>
<dbReference type="SUPFAM" id="SSF81653">
    <property type="entry name" value="Calcium ATPase, transduction domain A"/>
    <property type="match status" value="1"/>
</dbReference>
<dbReference type="PROSITE" id="PS50846">
    <property type="entry name" value="HMA_2"/>
    <property type="match status" value="1"/>
</dbReference>
<evidence type="ECO:0000256" key="7">
    <source>
        <dbReference type="ARBA" id="ARBA00022723"/>
    </source>
</evidence>
<keyword evidence="5" id="KW-0597">Phosphoprotein</keyword>
<dbReference type="InterPro" id="IPR044492">
    <property type="entry name" value="P_typ_ATPase_HD_dom"/>
</dbReference>
<keyword evidence="7 15" id="KW-0479">Metal-binding</keyword>
<evidence type="ECO:0000256" key="3">
    <source>
        <dbReference type="ARBA" id="ARBA00022448"/>
    </source>
</evidence>
<keyword evidence="10" id="KW-0460">Magnesium</keyword>
<dbReference type="EMBL" id="BAAAOR010000051">
    <property type="protein sequence ID" value="GAA1548617.1"/>
    <property type="molecule type" value="Genomic_DNA"/>
</dbReference>
<dbReference type="SUPFAM" id="SSF55008">
    <property type="entry name" value="HMA, heavy metal-associated domain"/>
    <property type="match status" value="1"/>
</dbReference>
<feature type="transmembrane region" description="Helical" evidence="15">
    <location>
        <begin position="411"/>
        <end position="433"/>
    </location>
</feature>
<feature type="transmembrane region" description="Helical" evidence="15">
    <location>
        <begin position="782"/>
        <end position="801"/>
    </location>
</feature>
<dbReference type="PRINTS" id="PR00119">
    <property type="entry name" value="CATATPASE"/>
</dbReference>
<dbReference type="Gene3D" id="2.70.150.10">
    <property type="entry name" value="Calcium-transporting ATPase, cytoplasmic transduction domain A"/>
    <property type="match status" value="1"/>
</dbReference>
<keyword evidence="4 15" id="KW-1003">Cell membrane</keyword>
<evidence type="ECO:0000256" key="9">
    <source>
        <dbReference type="ARBA" id="ARBA00022840"/>
    </source>
</evidence>
<dbReference type="SUPFAM" id="SSF81665">
    <property type="entry name" value="Calcium ATPase, transmembrane domain M"/>
    <property type="match status" value="1"/>
</dbReference>
<sequence>MTQHEHPSTDHDTDARRDGRATAVLEVSGVQWATSKNIAEKVLSRQPGVHSVAANPVAQTATVTYDPNRTSISELRDWVRECGFHCAGQSVPSHVCDPMLEPGHDHHVDHAQQVAHGEHDPHAGHDEHTGPTGPATPVSSPHDAMGHGGHGAMSMADMVRDMRNRFLVAVLLAIPVSLYSPMGRDMLGFDAAAPFGMRDDIFTLILSLPVIFYSAWIFFDGAWRALRARTLDMMVLVAVAVGAGWLYSLGVTLTGGGEVFYEAAVMLTAFVLLGHWFEMRARGGANDAIRTLLDLAPPMATVLRDGEPVEVPTSQVQVDDLLLVRPGAKIATDGTVEEGESEVDESMVTGESLPVHKAPGDQVIGATVNASGTLRVRATKVGADTALAQIVALVQQAQNSKAPGQRLADKAAFWLVLVALVGGVGTFLVWLAAGASVQTALLFAITVVVITCPDALGLATPTAIMVGSGLGAKRGILFKNATAIESSARIDTVVFDKTGTLTKGEPEVTEVVVGDFDHDRALALAGALERESEHPLAQAVVRYVDDTDVPRLRATGFRNVTGIGALAEVDGHKVAIGNRRLMDSEGITTGDLGARRDEIAAGGRTAVFVAVDGRAVAVIGIADAVRETSAAAIAALHKAGIRVAMLTGDNRATAERIAEELGIDDVIAEVLPEDKAHQVQQLQAQGRAVAMVGDGVNDSPSLVQADVGIAVGAGTDVAIEAADVVLMRSDPLDVPVALTIGRGTLRKMRQNLGWAVGYNAIALPIAAGVFEPSFGLVLRPEVAALSMSGSSFLVAVNALLLKRLRLPAQPAEAEPVRDERLQPVG</sequence>
<evidence type="ECO:0000256" key="4">
    <source>
        <dbReference type="ARBA" id="ARBA00022475"/>
    </source>
</evidence>